<keyword evidence="2" id="KW-1185">Reference proteome</keyword>
<name>A0ACC9MTI7_9STAP</name>
<accession>A0ACC9MTI7</accession>
<organism evidence="1 2">
    <name type="scientific">Macrococcoides caseolyticum</name>
    <dbReference type="NCBI Taxonomy" id="69966"/>
    <lineage>
        <taxon>Bacteria</taxon>
        <taxon>Bacillati</taxon>
        <taxon>Bacillota</taxon>
        <taxon>Bacilli</taxon>
        <taxon>Bacillales</taxon>
        <taxon>Staphylococcaceae</taxon>
        <taxon>Macrococcoides</taxon>
    </lineage>
</organism>
<evidence type="ECO:0000313" key="1">
    <source>
        <dbReference type="EMBL" id="PKE56221.1"/>
    </source>
</evidence>
<reference evidence="1" key="1">
    <citation type="submission" date="2017-12" db="EMBL/GenBank/DDBJ databases">
        <title>Genomics of Macrococcus caseolyticus.</title>
        <authorList>
            <person name="MacFadyen A.C."/>
            <person name="Paterson G.K."/>
        </authorList>
    </citation>
    <scope>NUCLEOTIDE SEQUENCE</scope>
    <source>
        <strain evidence="1">5459_5_49</strain>
    </source>
</reference>
<evidence type="ECO:0000313" key="2">
    <source>
        <dbReference type="Proteomes" id="UP000233606"/>
    </source>
</evidence>
<proteinExistence type="predicted"/>
<dbReference type="EMBL" id="PIWU01000010">
    <property type="protein sequence ID" value="PKE56221.1"/>
    <property type="molecule type" value="Genomic_DNA"/>
</dbReference>
<protein>
    <submittedName>
        <fullName evidence="1">Uncharacterized protein</fullName>
    </submittedName>
</protein>
<gene>
    <name evidence="1" type="ORF">CW682_08270</name>
</gene>
<sequence length="304" mass="35471">MDPNIRALLLNRFISLKGIEITEFKKTFSNIEFSEYLGEKYHMISAGGRGIYKPKNSPYALSIRCDMTDNPYDDDIYFDENGNFEKLIYHGPTSQKLHNRAKNDIDSLISCYEDKIPFGIIYTLGKKKSYRSLGLGIIKSHNNNMYEIIPYNLIDDLHKDDISINEDDLNSIEEIHYNKITEKKYNLKVRLAQSEFRNNLLSKHSKCLLCDIDFKPILIASHIKPWSECSDSERLDINNGFLLCPLHDKLFDKGLISFNEDTLVISDKIKNKDFFKSNSKKIYNFNNEQKSFLSYHKNNIFKND</sequence>
<comment type="caution">
    <text evidence="1">The sequence shown here is derived from an EMBL/GenBank/DDBJ whole genome shotgun (WGS) entry which is preliminary data.</text>
</comment>
<dbReference type="Proteomes" id="UP000233606">
    <property type="component" value="Unassembled WGS sequence"/>
</dbReference>